<dbReference type="SUPFAM" id="SSF74653">
    <property type="entry name" value="TolA/TonB C-terminal domain"/>
    <property type="match status" value="1"/>
</dbReference>
<evidence type="ECO:0000256" key="7">
    <source>
        <dbReference type="ARBA" id="ARBA00022927"/>
    </source>
</evidence>
<dbReference type="Pfam" id="PF03544">
    <property type="entry name" value="TonB_C"/>
    <property type="match status" value="1"/>
</dbReference>
<dbReference type="InterPro" id="IPR006260">
    <property type="entry name" value="TonB/TolA_C"/>
</dbReference>
<sequence>MAKIHHKPVLTGISLISFLVVIAAHAAVLYGMWQYRFSATAPETITLYAQFIAPPEKQEEVAEAPKAELKAEHMPPQIKPKPPVRKVQLQPKHHLVAKAPAVTQQEKIVPEPPIEEHKPEPEPEKKIVNETVAAAKPAQMPAGPVTLSSELSVSCPDLASPAYPALSRRLGEEGKLLLQVKLDETGRISSAKVVESSGYSRLDNAALSAVKTWRCRPATRGGQAVPAIALQPFNFVIEGS</sequence>
<keyword evidence="7" id="KW-0653">Protein transport</keyword>
<evidence type="ECO:0000256" key="6">
    <source>
        <dbReference type="ARBA" id="ARBA00022692"/>
    </source>
</evidence>
<feature type="domain" description="TonB C-terminal" evidence="11">
    <location>
        <begin position="148"/>
        <end position="240"/>
    </location>
</feature>
<comment type="subcellular location">
    <subcellularLocation>
        <location evidence="1">Cell inner membrane</location>
        <topology evidence="1">Single-pass membrane protein</topology>
        <orientation evidence="1">Periplasmic side</orientation>
    </subcellularLocation>
</comment>
<dbReference type="InterPro" id="IPR037682">
    <property type="entry name" value="TonB_C"/>
</dbReference>
<dbReference type="InterPro" id="IPR051045">
    <property type="entry name" value="TonB-dependent_transducer"/>
</dbReference>
<keyword evidence="3" id="KW-0813">Transport</keyword>
<evidence type="ECO:0000256" key="2">
    <source>
        <dbReference type="ARBA" id="ARBA00006555"/>
    </source>
</evidence>
<dbReference type="PROSITE" id="PS52015">
    <property type="entry name" value="TONB_CTD"/>
    <property type="match status" value="1"/>
</dbReference>
<reference evidence="12 13" key="1">
    <citation type="submission" date="2016-10" db="EMBL/GenBank/DDBJ databases">
        <authorList>
            <person name="de Groot N.N."/>
        </authorList>
    </citation>
    <scope>NUCLEOTIDE SEQUENCE [LARGE SCALE GENOMIC DNA]</scope>
    <source>
        <strain evidence="12 13">Nm24</strain>
    </source>
</reference>
<evidence type="ECO:0000259" key="11">
    <source>
        <dbReference type="PROSITE" id="PS52015"/>
    </source>
</evidence>
<keyword evidence="9 10" id="KW-0472">Membrane</keyword>
<dbReference type="GO" id="GO:0005886">
    <property type="term" value="C:plasma membrane"/>
    <property type="evidence" value="ECO:0007669"/>
    <property type="project" value="UniProtKB-SubCell"/>
</dbReference>
<dbReference type="NCBIfam" id="TIGR01352">
    <property type="entry name" value="tonB_Cterm"/>
    <property type="match status" value="1"/>
</dbReference>
<dbReference type="PANTHER" id="PTHR33446">
    <property type="entry name" value="PROTEIN TONB-RELATED"/>
    <property type="match status" value="1"/>
</dbReference>
<evidence type="ECO:0000256" key="4">
    <source>
        <dbReference type="ARBA" id="ARBA00022475"/>
    </source>
</evidence>
<dbReference type="OrthoDB" id="9792439at2"/>
<dbReference type="GO" id="GO:0015031">
    <property type="term" value="P:protein transport"/>
    <property type="evidence" value="ECO:0007669"/>
    <property type="project" value="UniProtKB-KW"/>
</dbReference>
<proteinExistence type="inferred from homology"/>
<evidence type="ECO:0000313" key="13">
    <source>
        <dbReference type="Proteomes" id="UP000183926"/>
    </source>
</evidence>
<dbReference type="Gene3D" id="3.30.1150.10">
    <property type="match status" value="1"/>
</dbReference>
<gene>
    <name evidence="12" type="ORF">SAMN05216339_10326</name>
</gene>
<evidence type="ECO:0000313" key="12">
    <source>
        <dbReference type="EMBL" id="SFU48997.1"/>
    </source>
</evidence>
<keyword evidence="5" id="KW-0997">Cell inner membrane</keyword>
<dbReference type="RefSeq" id="WP_074927525.1">
    <property type="nucleotide sequence ID" value="NZ_FPBL01000003.1"/>
</dbReference>
<name>A0A1I7GKK3_9PROT</name>
<protein>
    <submittedName>
        <fullName evidence="12">Outer membrane transport energization protein TonB</fullName>
    </submittedName>
</protein>
<feature type="transmembrane region" description="Helical" evidence="10">
    <location>
        <begin position="12"/>
        <end position="33"/>
    </location>
</feature>
<comment type="similarity">
    <text evidence="2">Belongs to the TonB family.</text>
</comment>
<keyword evidence="4" id="KW-1003">Cell membrane</keyword>
<evidence type="ECO:0000256" key="9">
    <source>
        <dbReference type="ARBA" id="ARBA00023136"/>
    </source>
</evidence>
<dbReference type="AlphaFoldDB" id="A0A1I7GKK3"/>
<evidence type="ECO:0000256" key="5">
    <source>
        <dbReference type="ARBA" id="ARBA00022519"/>
    </source>
</evidence>
<accession>A0A1I7GKK3</accession>
<dbReference type="Proteomes" id="UP000183926">
    <property type="component" value="Unassembled WGS sequence"/>
</dbReference>
<organism evidence="12 13">
    <name type="scientific">Nitrosomonas eutropha</name>
    <dbReference type="NCBI Taxonomy" id="916"/>
    <lineage>
        <taxon>Bacteria</taxon>
        <taxon>Pseudomonadati</taxon>
        <taxon>Pseudomonadota</taxon>
        <taxon>Betaproteobacteria</taxon>
        <taxon>Nitrosomonadales</taxon>
        <taxon>Nitrosomonadaceae</taxon>
        <taxon>Nitrosomonas</taxon>
    </lineage>
</organism>
<keyword evidence="8 10" id="KW-1133">Transmembrane helix</keyword>
<dbReference type="GO" id="GO:0055085">
    <property type="term" value="P:transmembrane transport"/>
    <property type="evidence" value="ECO:0007669"/>
    <property type="project" value="InterPro"/>
</dbReference>
<keyword evidence="6 10" id="KW-0812">Transmembrane</keyword>
<evidence type="ECO:0000256" key="1">
    <source>
        <dbReference type="ARBA" id="ARBA00004383"/>
    </source>
</evidence>
<evidence type="ECO:0000256" key="3">
    <source>
        <dbReference type="ARBA" id="ARBA00022448"/>
    </source>
</evidence>
<evidence type="ECO:0000256" key="10">
    <source>
        <dbReference type="SAM" id="Phobius"/>
    </source>
</evidence>
<dbReference type="EMBL" id="FPBL01000003">
    <property type="protein sequence ID" value="SFU48997.1"/>
    <property type="molecule type" value="Genomic_DNA"/>
</dbReference>
<evidence type="ECO:0000256" key="8">
    <source>
        <dbReference type="ARBA" id="ARBA00022989"/>
    </source>
</evidence>